<accession>A0A2P6NSQ6</accession>
<dbReference type="InParanoid" id="A0A2P6NSQ6"/>
<dbReference type="AlphaFoldDB" id="A0A2P6NSQ6"/>
<name>A0A2P6NSQ6_9EUKA</name>
<dbReference type="InterPro" id="IPR052050">
    <property type="entry name" value="SecEffector_AnkRepeat"/>
</dbReference>
<gene>
    <name evidence="1" type="ORF">PROFUN_04973</name>
</gene>
<comment type="caution">
    <text evidence="1">The sequence shown here is derived from an EMBL/GenBank/DDBJ whole genome shotgun (WGS) entry which is preliminary data.</text>
</comment>
<protein>
    <submittedName>
        <fullName evidence="1">Uncharacterized protein</fullName>
    </submittedName>
</protein>
<dbReference type="EMBL" id="MDYQ01000024">
    <property type="protein sequence ID" value="PRP86991.1"/>
    <property type="molecule type" value="Genomic_DNA"/>
</dbReference>
<keyword evidence="2" id="KW-1185">Reference proteome</keyword>
<sequence>MCAWYKVDFCFVGWLMCGDRFTTTPTHLMRNTRELLNRIISRKERIDSNTTNDADLVTVLPLDLFSCLLSTYFATSDLLPLYFTSRGYRDIIHAILVRRSREYKGIPFPIPHYPPWKEDGRPPQPFYCEEPHPVPLHNINQVEWWVNHIRHPHKTDLRRAEQETTDWRVMSLIEGLDHHHLKRIIRNGDRKERKDWLLCIVKSGDLPLLKKLWKSFARKSHPSTESTRANLWRAAAARGLTHVLKWLKREGHFYWESLYVIAAREGRVNVLDWLRESGDEPQDLGLVLREALWFGRIRVIEWLEGHYNSTQGQVFSSREILDDSTRGDDLEVLEWSIRKIGLTENIMKSVIRYGNVTTANFALSQKNVQLCPHHYDDFEGQDADLLRLLSSHLPPPHPSQLVLRCVSSQSVECLRWLREQKVKFQETDFEFFGTHGNAACMVSMIAERWGVEEPVAMKWIERTDGDYEAVYDEGEPQH</sequence>
<reference evidence="1 2" key="1">
    <citation type="journal article" date="2018" name="Genome Biol. Evol.">
        <title>Multiple Roots of Fruiting Body Formation in Amoebozoa.</title>
        <authorList>
            <person name="Hillmann F."/>
            <person name="Forbes G."/>
            <person name="Novohradska S."/>
            <person name="Ferling I."/>
            <person name="Riege K."/>
            <person name="Groth M."/>
            <person name="Westermann M."/>
            <person name="Marz M."/>
            <person name="Spaller T."/>
            <person name="Winckler T."/>
            <person name="Schaap P."/>
            <person name="Glockner G."/>
        </authorList>
    </citation>
    <scope>NUCLEOTIDE SEQUENCE [LARGE SCALE GENOMIC DNA]</scope>
    <source>
        <strain evidence="1 2">Jena</strain>
    </source>
</reference>
<dbReference type="Proteomes" id="UP000241769">
    <property type="component" value="Unassembled WGS sequence"/>
</dbReference>
<organism evidence="1 2">
    <name type="scientific">Planoprotostelium fungivorum</name>
    <dbReference type="NCBI Taxonomy" id="1890364"/>
    <lineage>
        <taxon>Eukaryota</taxon>
        <taxon>Amoebozoa</taxon>
        <taxon>Evosea</taxon>
        <taxon>Variosea</taxon>
        <taxon>Cavosteliida</taxon>
        <taxon>Cavosteliaceae</taxon>
        <taxon>Planoprotostelium</taxon>
    </lineage>
</organism>
<evidence type="ECO:0000313" key="1">
    <source>
        <dbReference type="EMBL" id="PRP86991.1"/>
    </source>
</evidence>
<proteinExistence type="predicted"/>
<dbReference type="PANTHER" id="PTHR46586:SF3">
    <property type="entry name" value="ANKYRIN REPEAT-CONTAINING PROTEIN"/>
    <property type="match status" value="1"/>
</dbReference>
<evidence type="ECO:0000313" key="2">
    <source>
        <dbReference type="Proteomes" id="UP000241769"/>
    </source>
</evidence>
<dbReference type="InterPro" id="IPR036770">
    <property type="entry name" value="Ankyrin_rpt-contain_sf"/>
</dbReference>
<dbReference type="SUPFAM" id="SSF140860">
    <property type="entry name" value="Pseudo ankyrin repeat-like"/>
    <property type="match status" value="1"/>
</dbReference>
<dbReference type="OrthoDB" id="63159at2759"/>
<dbReference type="PANTHER" id="PTHR46586">
    <property type="entry name" value="ANKYRIN REPEAT-CONTAINING PROTEIN"/>
    <property type="match status" value="1"/>
</dbReference>
<dbReference type="Gene3D" id="1.25.40.20">
    <property type="entry name" value="Ankyrin repeat-containing domain"/>
    <property type="match status" value="1"/>
</dbReference>